<dbReference type="GeneID" id="83604590"/>
<dbReference type="PROSITE" id="PS51464">
    <property type="entry name" value="SIS"/>
    <property type="match status" value="1"/>
</dbReference>
<dbReference type="GO" id="GO:1901135">
    <property type="term" value="P:carbohydrate derivative metabolic process"/>
    <property type="evidence" value="ECO:0007669"/>
    <property type="project" value="InterPro"/>
</dbReference>
<dbReference type="Proteomes" id="UP001290462">
    <property type="component" value="Unassembled WGS sequence"/>
</dbReference>
<dbReference type="PANTHER" id="PTHR30514">
    <property type="entry name" value="GLUCOKINASE"/>
    <property type="match status" value="1"/>
</dbReference>
<keyword evidence="2" id="KW-0238">DNA-binding</keyword>
<dbReference type="CDD" id="cd05013">
    <property type="entry name" value="SIS_RpiR"/>
    <property type="match status" value="1"/>
</dbReference>
<gene>
    <name evidence="6" type="ORF">RAK27_14980</name>
</gene>
<name>A0AAW9JT18_CARML</name>
<feature type="domain" description="SIS" evidence="5">
    <location>
        <begin position="104"/>
        <end position="247"/>
    </location>
</feature>
<dbReference type="AlphaFoldDB" id="A0AAW9JT18"/>
<protein>
    <submittedName>
        <fullName evidence="6">MurR/RpiR family transcriptional regulator</fullName>
    </submittedName>
</protein>
<dbReference type="InterPro" id="IPR046348">
    <property type="entry name" value="SIS_dom_sf"/>
</dbReference>
<dbReference type="GO" id="GO:0003677">
    <property type="term" value="F:DNA binding"/>
    <property type="evidence" value="ECO:0007669"/>
    <property type="project" value="UniProtKB-KW"/>
</dbReference>
<dbReference type="Pfam" id="PF01380">
    <property type="entry name" value="SIS"/>
    <property type="match status" value="1"/>
</dbReference>
<dbReference type="SUPFAM" id="SSF46689">
    <property type="entry name" value="Homeodomain-like"/>
    <property type="match status" value="1"/>
</dbReference>
<evidence type="ECO:0000313" key="7">
    <source>
        <dbReference type="Proteomes" id="UP001290462"/>
    </source>
</evidence>
<proteinExistence type="predicted"/>
<dbReference type="GO" id="GO:0003700">
    <property type="term" value="F:DNA-binding transcription factor activity"/>
    <property type="evidence" value="ECO:0007669"/>
    <property type="project" value="InterPro"/>
</dbReference>
<organism evidence="6 7">
    <name type="scientific">Carnobacterium maltaromaticum</name>
    <name type="common">Carnobacterium piscicola</name>
    <dbReference type="NCBI Taxonomy" id="2751"/>
    <lineage>
        <taxon>Bacteria</taxon>
        <taxon>Bacillati</taxon>
        <taxon>Bacillota</taxon>
        <taxon>Bacilli</taxon>
        <taxon>Lactobacillales</taxon>
        <taxon>Carnobacteriaceae</taxon>
        <taxon>Carnobacterium</taxon>
    </lineage>
</organism>
<comment type="caution">
    <text evidence="6">The sequence shown here is derived from an EMBL/GenBank/DDBJ whole genome shotgun (WGS) entry which is preliminary data.</text>
</comment>
<evidence type="ECO:0000259" key="4">
    <source>
        <dbReference type="PROSITE" id="PS51071"/>
    </source>
</evidence>
<evidence type="ECO:0000256" key="1">
    <source>
        <dbReference type="ARBA" id="ARBA00023015"/>
    </source>
</evidence>
<dbReference type="Pfam" id="PF01418">
    <property type="entry name" value="HTH_6"/>
    <property type="match status" value="1"/>
</dbReference>
<sequence length="247" mass="27439">MFNYEQIKKLSGLELTVYHYIIENVKAVQKMTIRELSEKSHVSTSTILRFCSKMNCEGFSELKYKLKEETGDSVIEQLYDPSFQVASFFKKITEASFEEALKQATKLICDAERVVFLGIGTSGILGAYGQRYFSNVAINSYSINDPFLPAPSKGVENSLIIALSVSGETTEVVGQVIDLKKSGAKILSITNAESSTLAKIADLNISYYMPDEHARQYDSAVNLTTQIPVVSLIEILAHRAEQELLAR</sequence>
<dbReference type="RefSeq" id="WP_010049992.1">
    <property type="nucleotide sequence ID" value="NZ_CBCPHT010000005.1"/>
</dbReference>
<dbReference type="PANTHER" id="PTHR30514:SF1">
    <property type="entry name" value="HTH-TYPE TRANSCRIPTIONAL REGULATOR HEXR-RELATED"/>
    <property type="match status" value="1"/>
</dbReference>
<dbReference type="EMBL" id="JAVBVO010000004">
    <property type="protein sequence ID" value="MDZ5759965.1"/>
    <property type="molecule type" value="Genomic_DNA"/>
</dbReference>
<dbReference type="InterPro" id="IPR000281">
    <property type="entry name" value="HTH_RpiR"/>
</dbReference>
<dbReference type="InterPro" id="IPR001347">
    <property type="entry name" value="SIS_dom"/>
</dbReference>
<accession>A0AAW9JT18</accession>
<dbReference type="InterPro" id="IPR009057">
    <property type="entry name" value="Homeodomain-like_sf"/>
</dbReference>
<feature type="domain" description="HTH rpiR-type" evidence="4">
    <location>
        <begin position="1"/>
        <end position="73"/>
    </location>
</feature>
<dbReference type="InterPro" id="IPR047640">
    <property type="entry name" value="RpiR-like"/>
</dbReference>
<keyword evidence="1" id="KW-0805">Transcription regulation</keyword>
<dbReference type="PROSITE" id="PS51071">
    <property type="entry name" value="HTH_RPIR"/>
    <property type="match status" value="1"/>
</dbReference>
<reference evidence="6" key="1">
    <citation type="submission" date="2023-08" db="EMBL/GenBank/DDBJ databases">
        <title>Genomic characterization of piscicolin 126 produced by Carnobacterium maltaromaticum CM22 strain isolated from salmon (Salmo salar).</title>
        <authorList>
            <person name="Gonzalez-Gragera E."/>
            <person name="Garcia-Lopez J.D."/>
            <person name="Teso-Perez C."/>
            <person name="Gimenez-Hernandez I."/>
            <person name="Peralta-Sanchez J.M."/>
            <person name="Valdivia E."/>
            <person name="Montalban-Lopez M."/>
            <person name="Martin-Platero A.M."/>
            <person name="Banos A."/>
            <person name="Martinez-Bueno M."/>
        </authorList>
    </citation>
    <scope>NUCLEOTIDE SEQUENCE</scope>
    <source>
        <strain evidence="6">CM22</strain>
    </source>
</reference>
<dbReference type="GO" id="GO:0097367">
    <property type="term" value="F:carbohydrate derivative binding"/>
    <property type="evidence" value="ECO:0007669"/>
    <property type="project" value="InterPro"/>
</dbReference>
<keyword evidence="3" id="KW-0804">Transcription</keyword>
<dbReference type="SUPFAM" id="SSF53697">
    <property type="entry name" value="SIS domain"/>
    <property type="match status" value="1"/>
</dbReference>
<evidence type="ECO:0000256" key="3">
    <source>
        <dbReference type="ARBA" id="ARBA00023163"/>
    </source>
</evidence>
<dbReference type="Gene3D" id="1.10.10.10">
    <property type="entry name" value="Winged helix-like DNA-binding domain superfamily/Winged helix DNA-binding domain"/>
    <property type="match status" value="1"/>
</dbReference>
<dbReference type="Gene3D" id="3.40.50.10490">
    <property type="entry name" value="Glucose-6-phosphate isomerase like protein, domain 1"/>
    <property type="match status" value="1"/>
</dbReference>
<evidence type="ECO:0000259" key="5">
    <source>
        <dbReference type="PROSITE" id="PS51464"/>
    </source>
</evidence>
<evidence type="ECO:0000313" key="6">
    <source>
        <dbReference type="EMBL" id="MDZ5759965.1"/>
    </source>
</evidence>
<dbReference type="InterPro" id="IPR035472">
    <property type="entry name" value="RpiR-like_SIS"/>
</dbReference>
<dbReference type="InterPro" id="IPR036388">
    <property type="entry name" value="WH-like_DNA-bd_sf"/>
</dbReference>
<evidence type="ECO:0000256" key="2">
    <source>
        <dbReference type="ARBA" id="ARBA00023125"/>
    </source>
</evidence>